<proteinExistence type="predicted"/>
<dbReference type="CDD" id="cd16917">
    <property type="entry name" value="HATPase_UhpB-NarQ-NarX-like"/>
    <property type="match status" value="1"/>
</dbReference>
<dbReference type="InterPro" id="IPR036890">
    <property type="entry name" value="HATPase_C_sf"/>
</dbReference>
<dbReference type="InterPro" id="IPR003594">
    <property type="entry name" value="HATPase_dom"/>
</dbReference>
<dbReference type="OrthoDB" id="5125370at2"/>
<dbReference type="Pfam" id="PF02518">
    <property type="entry name" value="HATPase_c"/>
    <property type="match status" value="1"/>
</dbReference>
<feature type="transmembrane region" description="Helical" evidence="4">
    <location>
        <begin position="527"/>
        <end position="547"/>
    </location>
</feature>
<dbReference type="RefSeq" id="WP_126635045.1">
    <property type="nucleotide sequence ID" value="NZ_BIFH01000013.1"/>
</dbReference>
<evidence type="ECO:0000256" key="3">
    <source>
        <dbReference type="ARBA" id="ARBA00023012"/>
    </source>
</evidence>
<evidence type="ECO:0000259" key="5">
    <source>
        <dbReference type="Pfam" id="PF02518"/>
    </source>
</evidence>
<feature type="transmembrane region" description="Helical" evidence="4">
    <location>
        <begin position="488"/>
        <end position="515"/>
    </location>
</feature>
<accession>A0A401YDN9</accession>
<dbReference type="PANTHER" id="PTHR24421">
    <property type="entry name" value="NITRATE/NITRITE SENSOR PROTEIN NARX-RELATED"/>
    <property type="match status" value="1"/>
</dbReference>
<dbReference type="GO" id="GO:0000160">
    <property type="term" value="P:phosphorelay signal transduction system"/>
    <property type="evidence" value="ECO:0007669"/>
    <property type="project" value="UniProtKB-KW"/>
</dbReference>
<feature type="transmembrane region" description="Helical" evidence="4">
    <location>
        <begin position="386"/>
        <end position="406"/>
    </location>
</feature>
<dbReference type="AlphaFoldDB" id="A0A401YDN9"/>
<evidence type="ECO:0000256" key="4">
    <source>
        <dbReference type="SAM" id="Phobius"/>
    </source>
</evidence>
<name>A0A401YDN9_9ACTN</name>
<dbReference type="PANTHER" id="PTHR24421:SF61">
    <property type="entry name" value="OXYGEN SENSOR HISTIDINE KINASE NREB"/>
    <property type="match status" value="1"/>
</dbReference>
<feature type="transmembrane region" description="Helical" evidence="4">
    <location>
        <begin position="426"/>
        <end position="444"/>
    </location>
</feature>
<feature type="transmembrane region" description="Helical" evidence="4">
    <location>
        <begin position="35"/>
        <end position="53"/>
    </location>
</feature>
<reference evidence="6 7" key="1">
    <citation type="submission" date="2018-12" db="EMBL/GenBank/DDBJ databases">
        <title>Draft genome sequence of Embleya hyalina NBRC 13850T.</title>
        <authorList>
            <person name="Komaki H."/>
            <person name="Hosoyama A."/>
            <person name="Kimura A."/>
            <person name="Ichikawa N."/>
            <person name="Tamura T."/>
        </authorList>
    </citation>
    <scope>NUCLEOTIDE SEQUENCE [LARGE SCALE GENOMIC DNA]</scope>
    <source>
        <strain evidence="6 7">NBRC 13850</strain>
    </source>
</reference>
<keyword evidence="1" id="KW-0808">Transferase</keyword>
<keyword evidence="7" id="KW-1185">Reference proteome</keyword>
<feature type="transmembrane region" description="Helical" evidence="4">
    <location>
        <begin position="60"/>
        <end position="78"/>
    </location>
</feature>
<keyword evidence="3" id="KW-0902">Two-component regulatory system</keyword>
<keyword evidence="2 6" id="KW-0418">Kinase</keyword>
<feature type="transmembrane region" description="Helical" evidence="4">
    <location>
        <begin position="134"/>
        <end position="151"/>
    </location>
</feature>
<dbReference type="GO" id="GO:0016301">
    <property type="term" value="F:kinase activity"/>
    <property type="evidence" value="ECO:0007669"/>
    <property type="project" value="UniProtKB-KW"/>
</dbReference>
<dbReference type="InterPro" id="IPR050482">
    <property type="entry name" value="Sensor_HK_TwoCompSys"/>
</dbReference>
<protein>
    <submittedName>
        <fullName evidence="6">Histidine kinase</fullName>
    </submittedName>
</protein>
<evidence type="ECO:0000313" key="7">
    <source>
        <dbReference type="Proteomes" id="UP000286931"/>
    </source>
</evidence>
<keyword evidence="4" id="KW-0472">Membrane</keyword>
<organism evidence="6 7">
    <name type="scientific">Embleya hyalina</name>
    <dbReference type="NCBI Taxonomy" id="516124"/>
    <lineage>
        <taxon>Bacteria</taxon>
        <taxon>Bacillati</taxon>
        <taxon>Actinomycetota</taxon>
        <taxon>Actinomycetes</taxon>
        <taxon>Kitasatosporales</taxon>
        <taxon>Streptomycetaceae</taxon>
        <taxon>Embleya</taxon>
    </lineage>
</organism>
<keyword evidence="4" id="KW-0812">Transmembrane</keyword>
<dbReference type="Gene3D" id="3.30.565.10">
    <property type="entry name" value="Histidine kinase-like ATPase, C-terminal domain"/>
    <property type="match status" value="1"/>
</dbReference>
<sequence>MQGHRHAAIGRISLLAVVAVLALTTAPAGRLPATALGVAAALAGASVYSSRLLSGRLRGLPTLDLVVVCLVCLGQSWTVSPNMSRDHPNWVWYAATVAVVAYQWHTTSREGATTIVVVTLAYLIGSVPTGDVAWPRALWLLVTATLSRALYLRVRQGGRQADAVRGRRERVRRTLTVHRARRTDAREHLAALHDTAASTLLMVGMGAVDGREHLPARQARRDLAVLRSARPDTTTRETAPDELLAGVVRHSGVRVAVTRSGTTPLPAGVTEALRGSVREALTNVARHAGVGDAEVRVERDADAVTVTVSDSGRGFVPADVPAARRGVSDSIVARMASVGGRAYVDSAPGRGTLVRLEWSASEPDIAASAAVEPRAAEEFAEPTADYFLHGLRVAALTIAVVTLFVWELPMLLGNIDHYASPTRQFLAFGGTVVVAAGCAVPVACRRSTDRWRLPLTIVVLAMSVLSQQGVATRDLGTPAHWTFGNPGWFALVLFLGRGVAPLVVVSTVELVPTVVSLCRADGDDSGSLSAVLFGGLVFWSGQLAIGLSAKALRRTADTAMRHAAEEERMRAEHLVSESVEHDRRQRFAALEENVVPLLERLAAGELDPRAESVRRACAVEAARLRRLFAEHDDAPDPLVHELRAAIDVVERRGVVVTLAMRGRRPALAREVRRALIDPAITALAVAEATARVTVLATVGTVTVSVVADARPKHGVLVDDRARERVSVSAMTMENRLWVEATWTTKDSREPTRDASAW</sequence>
<gene>
    <name evidence="6" type="ORF">EHYA_00344</name>
</gene>
<evidence type="ECO:0000256" key="2">
    <source>
        <dbReference type="ARBA" id="ARBA00022777"/>
    </source>
</evidence>
<feature type="domain" description="Histidine kinase/HSP90-like ATPase" evidence="5">
    <location>
        <begin position="271"/>
        <end position="358"/>
    </location>
</feature>
<dbReference type="Proteomes" id="UP000286931">
    <property type="component" value="Unassembled WGS sequence"/>
</dbReference>
<dbReference type="EMBL" id="BIFH01000013">
    <property type="protein sequence ID" value="GCD92705.1"/>
    <property type="molecule type" value="Genomic_DNA"/>
</dbReference>
<feature type="transmembrane region" description="Helical" evidence="4">
    <location>
        <begin position="12"/>
        <end position="29"/>
    </location>
</feature>
<evidence type="ECO:0000313" key="6">
    <source>
        <dbReference type="EMBL" id="GCD92705.1"/>
    </source>
</evidence>
<dbReference type="SUPFAM" id="SSF55874">
    <property type="entry name" value="ATPase domain of HSP90 chaperone/DNA topoisomerase II/histidine kinase"/>
    <property type="match status" value="1"/>
</dbReference>
<evidence type="ECO:0000256" key="1">
    <source>
        <dbReference type="ARBA" id="ARBA00022679"/>
    </source>
</evidence>
<keyword evidence="4" id="KW-1133">Transmembrane helix</keyword>
<comment type="caution">
    <text evidence="6">The sequence shown here is derived from an EMBL/GenBank/DDBJ whole genome shotgun (WGS) entry which is preliminary data.</text>
</comment>